<feature type="region of interest" description="Disordered" evidence="6">
    <location>
        <begin position="321"/>
        <end position="349"/>
    </location>
</feature>
<evidence type="ECO:0000313" key="9">
    <source>
        <dbReference type="Proteomes" id="UP000318571"/>
    </source>
</evidence>
<dbReference type="GO" id="GO:0017069">
    <property type="term" value="F:snRNA binding"/>
    <property type="evidence" value="ECO:0007669"/>
    <property type="project" value="TreeGrafter"/>
</dbReference>
<keyword evidence="9" id="KW-1185">Reference proteome</keyword>
<evidence type="ECO:0000256" key="6">
    <source>
        <dbReference type="SAM" id="MobiDB-lite"/>
    </source>
</evidence>
<dbReference type="OMA" id="PDICKNF"/>
<dbReference type="GO" id="GO:0008270">
    <property type="term" value="F:zinc ion binding"/>
    <property type="evidence" value="ECO:0007669"/>
    <property type="project" value="UniProtKB-KW"/>
</dbReference>
<dbReference type="GO" id="GO:0000175">
    <property type="term" value="F:3'-5'-RNA exonuclease activity"/>
    <property type="evidence" value="ECO:0007669"/>
    <property type="project" value="TreeGrafter"/>
</dbReference>
<dbReference type="Gene3D" id="3.30.420.10">
    <property type="entry name" value="Ribonuclease H-like superfamily/Ribonuclease H"/>
    <property type="match status" value="1"/>
</dbReference>
<feature type="zinc finger region" description="C3H1-type" evidence="5">
    <location>
        <begin position="287"/>
        <end position="310"/>
    </location>
</feature>
<dbReference type="Gene3D" id="6.10.250.3220">
    <property type="match status" value="1"/>
</dbReference>
<dbReference type="InterPro" id="IPR000571">
    <property type="entry name" value="Znf_CCCH"/>
</dbReference>
<dbReference type="InterPro" id="IPR051181">
    <property type="entry name" value="CAF1_poly(A)_ribonucleases"/>
</dbReference>
<keyword evidence="3 5" id="KW-0863">Zinc-finger</keyword>
<feature type="domain" description="C3H1-type" evidence="7">
    <location>
        <begin position="287"/>
        <end position="310"/>
    </location>
</feature>
<evidence type="ECO:0000256" key="4">
    <source>
        <dbReference type="ARBA" id="ARBA00022833"/>
    </source>
</evidence>
<dbReference type="Proteomes" id="UP000318571">
    <property type="component" value="Chromosome 9"/>
</dbReference>
<keyword evidence="4 5" id="KW-0862">Zinc</keyword>
<dbReference type="AlphaFoldDB" id="A0A553P035"/>
<feature type="compositionally biased region" description="Polar residues" evidence="6">
    <location>
        <begin position="335"/>
        <end position="348"/>
    </location>
</feature>
<proteinExistence type="inferred from homology"/>
<evidence type="ECO:0000259" key="7">
    <source>
        <dbReference type="PROSITE" id="PS50103"/>
    </source>
</evidence>
<dbReference type="InterPro" id="IPR036855">
    <property type="entry name" value="Znf_CCCH_sf"/>
</dbReference>
<dbReference type="PANTHER" id="PTHR15092">
    <property type="entry name" value="POLY A -SPECIFIC RIBONUCLEASE/TARGET OF EGR1, MEMBER 1"/>
    <property type="match status" value="1"/>
</dbReference>
<feature type="compositionally biased region" description="Basic and acidic residues" evidence="6">
    <location>
        <begin position="324"/>
        <end position="334"/>
    </location>
</feature>
<dbReference type="GO" id="GO:0034472">
    <property type="term" value="P:snRNA 3'-end processing"/>
    <property type="evidence" value="ECO:0007669"/>
    <property type="project" value="TreeGrafter"/>
</dbReference>
<accession>A0A553P035</accession>
<dbReference type="GO" id="GO:0015030">
    <property type="term" value="C:Cajal body"/>
    <property type="evidence" value="ECO:0007669"/>
    <property type="project" value="TreeGrafter"/>
</dbReference>
<comment type="caution">
    <text evidence="8">The sequence shown here is derived from an EMBL/GenBank/DDBJ whole genome shotgun (WGS) entry which is preliminary data.</text>
</comment>
<name>A0A553P035_TIGCA</name>
<dbReference type="EMBL" id="VCGU01000009">
    <property type="protein sequence ID" value="TRY71056.1"/>
    <property type="molecule type" value="Genomic_DNA"/>
</dbReference>
<sequence length="449" mass="51111">MKLSTPHIMEPCSAQFDKVPVIEVTTENLTLVWPKLMECIQKSHFVALDCELSGLGDRKKLNQPSVEDRFVNMNAVAQTRSIVALGLSTFHHRDDYRYQVDTFNLMALCSEDYIVEPGALKFLVEHGFDFQKQYSSGLPYCRGKLEDNPEPPQPSLRRLFQFLVKCQKPLVVHNGLIDLVFLYQSLYAQLPSKLETFVADLTAMFPQGLYDTKYIADYITRHKSSYLEYVFRKEQITNQIKASQNRPHVQLQLGDDETISKYFQWIQYRWCGIETAGDNQNLSENGVCENFANHGHCVNGQKCTVSHNIDDILSHKESKKWKRDWKTANPEEARSNGSSDESQSSTSRASDRHRAGFDAFMTGFAFATYLVHFTKMPKTPLSFASEHICTESSVNKLYLVCKDFPLNVMKSLFARYSIGHHEALKAIKAASVQSISGILANLPESSEKQ</sequence>
<dbReference type="Pfam" id="PF04857">
    <property type="entry name" value="CAF1"/>
    <property type="match status" value="2"/>
</dbReference>
<evidence type="ECO:0000256" key="1">
    <source>
        <dbReference type="ARBA" id="ARBA00008372"/>
    </source>
</evidence>
<dbReference type="SUPFAM" id="SSF53098">
    <property type="entry name" value="Ribonuclease H-like"/>
    <property type="match status" value="1"/>
</dbReference>
<dbReference type="OrthoDB" id="414075at2759"/>
<dbReference type="InterPro" id="IPR012337">
    <property type="entry name" value="RNaseH-like_sf"/>
</dbReference>
<evidence type="ECO:0000256" key="3">
    <source>
        <dbReference type="ARBA" id="ARBA00022771"/>
    </source>
</evidence>
<dbReference type="InterPro" id="IPR036397">
    <property type="entry name" value="RNaseH_sf"/>
</dbReference>
<keyword evidence="2 5" id="KW-0479">Metal-binding</keyword>
<reference evidence="8 9" key="1">
    <citation type="journal article" date="2018" name="Nat. Ecol. Evol.">
        <title>Genomic signatures of mitonuclear coevolution across populations of Tigriopus californicus.</title>
        <authorList>
            <person name="Barreto F.S."/>
            <person name="Watson E.T."/>
            <person name="Lima T.G."/>
            <person name="Willett C.S."/>
            <person name="Edmands S."/>
            <person name="Li W."/>
            <person name="Burton R.S."/>
        </authorList>
    </citation>
    <scope>NUCLEOTIDE SEQUENCE [LARGE SCALE GENOMIC DNA]</scope>
    <source>
        <strain evidence="8 9">San Diego</strain>
    </source>
</reference>
<evidence type="ECO:0000313" key="8">
    <source>
        <dbReference type="EMBL" id="TRY71056.1"/>
    </source>
</evidence>
<evidence type="ECO:0000256" key="5">
    <source>
        <dbReference type="PROSITE-ProRule" id="PRU00723"/>
    </source>
</evidence>
<evidence type="ECO:0000256" key="2">
    <source>
        <dbReference type="ARBA" id="ARBA00022723"/>
    </source>
</evidence>
<dbReference type="InterPro" id="IPR006941">
    <property type="entry name" value="RNase_CAF1"/>
</dbReference>
<dbReference type="PANTHER" id="PTHR15092:SF37">
    <property type="entry name" value="TARGET OF EGR1 PROTEIN 1"/>
    <property type="match status" value="1"/>
</dbReference>
<dbReference type="PROSITE" id="PS50103">
    <property type="entry name" value="ZF_C3H1"/>
    <property type="match status" value="1"/>
</dbReference>
<dbReference type="STRING" id="6832.A0A553P035"/>
<comment type="similarity">
    <text evidence="1">Belongs to the CAF1 family.</text>
</comment>
<protein>
    <recommendedName>
        <fullName evidence="7">C3H1-type domain-containing protein</fullName>
    </recommendedName>
</protein>
<gene>
    <name evidence="8" type="ORF">TCAL_02407</name>
</gene>
<dbReference type="SUPFAM" id="SSF90229">
    <property type="entry name" value="CCCH zinc finger"/>
    <property type="match status" value="1"/>
</dbReference>
<organism evidence="8 9">
    <name type="scientific">Tigriopus californicus</name>
    <name type="common">Marine copepod</name>
    <dbReference type="NCBI Taxonomy" id="6832"/>
    <lineage>
        <taxon>Eukaryota</taxon>
        <taxon>Metazoa</taxon>
        <taxon>Ecdysozoa</taxon>
        <taxon>Arthropoda</taxon>
        <taxon>Crustacea</taxon>
        <taxon>Multicrustacea</taxon>
        <taxon>Hexanauplia</taxon>
        <taxon>Copepoda</taxon>
        <taxon>Harpacticoida</taxon>
        <taxon>Harpacticidae</taxon>
        <taxon>Tigriopus</taxon>
    </lineage>
</organism>